<gene>
    <name evidence="2" type="ORF">Fot_19563</name>
</gene>
<reference evidence="3" key="1">
    <citation type="submission" date="2024-07" db="EMBL/GenBank/DDBJ databases">
        <title>Two chromosome-level genome assemblies of Korean endemic species Abeliophyllum distichum and Forsythia ovata (Oleaceae).</title>
        <authorList>
            <person name="Jang H."/>
        </authorList>
    </citation>
    <scope>NUCLEOTIDE SEQUENCE [LARGE SCALE GENOMIC DNA]</scope>
</reference>
<evidence type="ECO:0000256" key="1">
    <source>
        <dbReference type="SAM" id="MobiDB-lite"/>
    </source>
</evidence>
<comment type="caution">
    <text evidence="2">The sequence shown here is derived from an EMBL/GenBank/DDBJ whole genome shotgun (WGS) entry which is preliminary data.</text>
</comment>
<proteinExistence type="predicted"/>
<organism evidence="2 3">
    <name type="scientific">Forsythia ovata</name>
    <dbReference type="NCBI Taxonomy" id="205694"/>
    <lineage>
        <taxon>Eukaryota</taxon>
        <taxon>Viridiplantae</taxon>
        <taxon>Streptophyta</taxon>
        <taxon>Embryophyta</taxon>
        <taxon>Tracheophyta</taxon>
        <taxon>Spermatophyta</taxon>
        <taxon>Magnoliopsida</taxon>
        <taxon>eudicotyledons</taxon>
        <taxon>Gunneridae</taxon>
        <taxon>Pentapetalae</taxon>
        <taxon>asterids</taxon>
        <taxon>lamiids</taxon>
        <taxon>Lamiales</taxon>
        <taxon>Oleaceae</taxon>
        <taxon>Forsythieae</taxon>
        <taxon>Forsythia</taxon>
    </lineage>
</organism>
<evidence type="ECO:0000313" key="3">
    <source>
        <dbReference type="Proteomes" id="UP001604277"/>
    </source>
</evidence>
<dbReference type="Proteomes" id="UP001604277">
    <property type="component" value="Unassembled WGS sequence"/>
</dbReference>
<protein>
    <submittedName>
        <fullName evidence="2">Uncharacterized protein</fullName>
    </submittedName>
</protein>
<accession>A0ABD1VLE9</accession>
<keyword evidence="3" id="KW-1185">Reference proteome</keyword>
<evidence type="ECO:0000313" key="2">
    <source>
        <dbReference type="EMBL" id="KAL2538172.1"/>
    </source>
</evidence>
<feature type="region of interest" description="Disordered" evidence="1">
    <location>
        <begin position="105"/>
        <end position="143"/>
    </location>
</feature>
<name>A0ABD1VLE9_9LAMI</name>
<feature type="compositionally biased region" description="Basic and acidic residues" evidence="1">
    <location>
        <begin position="124"/>
        <end position="134"/>
    </location>
</feature>
<sequence>MLTKPNNLVYEHGEVDYIDNVESTILNRQLLDKHVKGVGLDLPMWFLYNKQKLSQLEGLVRIRSNVDIAKLLKDRNRATEVDIYLVPSRGTHELEWDWSILIPPRPPSPDNSNVTKGLVITDPKTGEELPRLDPSELQYKAKN</sequence>
<dbReference type="EMBL" id="JBFOLJ010000005">
    <property type="protein sequence ID" value="KAL2538172.1"/>
    <property type="molecule type" value="Genomic_DNA"/>
</dbReference>
<dbReference type="AlphaFoldDB" id="A0ABD1VLE9"/>